<name>A0A411PN45_9GAMM</name>
<dbReference type="InterPro" id="IPR045617">
    <property type="entry name" value="DUF6445"/>
</dbReference>
<accession>A0A411PN45</accession>
<gene>
    <name evidence="1" type="ORF">EXU30_17340</name>
</gene>
<evidence type="ECO:0000313" key="2">
    <source>
        <dbReference type="Proteomes" id="UP000291106"/>
    </source>
</evidence>
<dbReference type="OrthoDB" id="4048724at2"/>
<dbReference type="Pfam" id="PF20043">
    <property type="entry name" value="DUF6445"/>
    <property type="match status" value="1"/>
</dbReference>
<proteinExistence type="predicted"/>
<dbReference type="EMBL" id="CP036200">
    <property type="protein sequence ID" value="QBF84960.1"/>
    <property type="molecule type" value="Genomic_DNA"/>
</dbReference>
<keyword evidence="2" id="KW-1185">Reference proteome</keyword>
<dbReference type="Proteomes" id="UP000291106">
    <property type="component" value="Chromosome"/>
</dbReference>
<dbReference type="AlphaFoldDB" id="A0A411PN45"/>
<protein>
    <submittedName>
        <fullName evidence="1">Uncharacterized protein</fullName>
    </submittedName>
</protein>
<organism evidence="1 2">
    <name type="scientific">Shewanella maritima</name>
    <dbReference type="NCBI Taxonomy" id="2520507"/>
    <lineage>
        <taxon>Bacteria</taxon>
        <taxon>Pseudomonadati</taxon>
        <taxon>Pseudomonadota</taxon>
        <taxon>Gammaproteobacteria</taxon>
        <taxon>Alteromonadales</taxon>
        <taxon>Shewanellaceae</taxon>
        <taxon>Shewanella</taxon>
    </lineage>
</organism>
<evidence type="ECO:0000313" key="1">
    <source>
        <dbReference type="EMBL" id="QBF84960.1"/>
    </source>
</evidence>
<reference evidence="1 2" key="1">
    <citation type="submission" date="2019-02" db="EMBL/GenBank/DDBJ databases">
        <title>Shewanella sp. D4-2 isolated from Dokdo Island.</title>
        <authorList>
            <person name="Baek K."/>
        </authorList>
    </citation>
    <scope>NUCLEOTIDE SEQUENCE [LARGE SCALE GENOMIC DNA]</scope>
    <source>
        <strain evidence="1 2">D4-2</strain>
    </source>
</reference>
<dbReference type="KEGG" id="smai:EXU30_17340"/>
<sequence length="227" mass="26075">MLKLIGHSRTPVIIIDDFCHDLSLLQQIAADAPFAPDSHTFYPGLRAPLPKDYSIEVINYLFQMVYDVYRIPHSLRLTPQNLVFSLLTKTADQLAPAQCMPHFDTPSPYYFAILHYLNDSSHGATGFFRHKSTGLERIDQQNMQHYFNQLDKENAQQAQRNDCEPTPAYCTNSNHSFELYDQIEYKQNRIAIYPGNLLHSTLVDPQTDIDANPETGRLTANLFLHFK</sequence>